<evidence type="ECO:0000256" key="5">
    <source>
        <dbReference type="ARBA" id="ARBA00012513"/>
    </source>
</evidence>
<keyword evidence="15" id="KW-1133">Transmembrane helix</keyword>
<evidence type="ECO:0000256" key="13">
    <source>
        <dbReference type="ARBA" id="ARBA00022777"/>
    </source>
</evidence>
<evidence type="ECO:0000256" key="7">
    <source>
        <dbReference type="ARBA" id="ARBA00022527"/>
    </source>
</evidence>
<dbReference type="InterPro" id="IPR000719">
    <property type="entry name" value="Prot_kinase_dom"/>
</dbReference>
<dbReference type="CDD" id="cd06899">
    <property type="entry name" value="lectin_legume_LecRK_Arcelin_ConA"/>
    <property type="match status" value="1"/>
</dbReference>
<dbReference type="Pfam" id="PF00139">
    <property type="entry name" value="Lectin_legB"/>
    <property type="match status" value="1"/>
</dbReference>
<keyword evidence="16" id="KW-0472">Membrane</keyword>
<dbReference type="InterPro" id="IPR017441">
    <property type="entry name" value="Protein_kinase_ATP_BS"/>
</dbReference>
<keyword evidence="18" id="KW-0325">Glycoprotein</keyword>
<protein>
    <recommendedName>
        <fullName evidence="5">non-specific serine/threonine protein kinase</fullName>
        <ecNumber evidence="5">2.7.11.1</ecNumber>
    </recommendedName>
</protein>
<evidence type="ECO:0000256" key="6">
    <source>
        <dbReference type="ARBA" id="ARBA00022475"/>
    </source>
</evidence>
<dbReference type="AlphaFoldDB" id="A0A1U8B876"/>
<sequence>MANHLLHLSLSLLLTRILLLRSTSAVDFVFNGFDSSDILLFGNASLESRILVLTDTSAFSIGRALYSTRIPTRSPNSSALLPFYTSFILSIAPDDNQLSGHGLVFIFAPTTDINGTNSAQHLGLFNRTNDNNPSNHVLGIEFDVFSNQEFNDINDNHVGVDVNSLASVTAEPAGYWGDKTAMNNNQDDTFHELKLNSGVNYQVWVDYSSSLLNVTMVPAGSRKPQRPLISFPVNLSEVFLDEMYVGFTAATGQLVQYHRILAWSFSNSNISFGDTLATFNLPSFVPSEVSAFPSKGFIAGITVAVVLFIGACCAMVFLFLVKRRKKKKVGEGEEVEEWELEYWPHRIDYQEISAATRGFSEENVIGFGGNGKVYKGVLAGGVEVAVKLISHETDEGMKEFVAEVSSLGRLKHRNLVGLRGWCKREKRNLALVYDYMENGSLDKRVFECEESVMLGLEDRMRVLKDVASGVLYLHEGWEARVLHRDIKASNVLLDSDMNARLGDFGLSRIHGRGQVATITTQVVGTVGYMAPEVVLSGRVSAQTDVFSFGVLILEVLCGRRPIEDGKAALVDWAWSLMERGELLLALDERLIRAADEGGFEAEEVEKVLNLGLLCTNPDPHARPTMRQVMNMFEGTSEVEFKCLDMEKLQQAVGELSLSFRGLLDDSFSLTNNGSMTSSSDLYP</sequence>
<dbReference type="RefSeq" id="XP_010272491.1">
    <property type="nucleotide sequence ID" value="XM_010274189.1"/>
</dbReference>
<comment type="catalytic activity">
    <reaction evidence="19">
        <text>L-threonyl-[protein] + ATP = O-phospho-L-threonyl-[protein] + ADP + H(+)</text>
        <dbReference type="Rhea" id="RHEA:46608"/>
        <dbReference type="Rhea" id="RHEA-COMP:11060"/>
        <dbReference type="Rhea" id="RHEA-COMP:11605"/>
        <dbReference type="ChEBI" id="CHEBI:15378"/>
        <dbReference type="ChEBI" id="CHEBI:30013"/>
        <dbReference type="ChEBI" id="CHEBI:30616"/>
        <dbReference type="ChEBI" id="CHEBI:61977"/>
        <dbReference type="ChEBI" id="CHEBI:456216"/>
        <dbReference type="EC" id="2.7.11.1"/>
    </reaction>
</comment>
<evidence type="ECO:0000256" key="11">
    <source>
        <dbReference type="ARBA" id="ARBA00022734"/>
    </source>
</evidence>
<keyword evidence="11" id="KW-0430">Lectin</keyword>
<keyword evidence="14" id="KW-0067">ATP-binding</keyword>
<dbReference type="PANTHER" id="PTHR27007">
    <property type="match status" value="1"/>
</dbReference>
<dbReference type="Pfam" id="PF00069">
    <property type="entry name" value="Pkinase"/>
    <property type="match status" value="1"/>
</dbReference>
<dbReference type="eggNOG" id="ENOG502QRZ3">
    <property type="taxonomic scope" value="Eukaryota"/>
</dbReference>
<evidence type="ECO:0000256" key="16">
    <source>
        <dbReference type="ARBA" id="ARBA00023136"/>
    </source>
</evidence>
<dbReference type="GO" id="GO:0030246">
    <property type="term" value="F:carbohydrate binding"/>
    <property type="evidence" value="ECO:0007669"/>
    <property type="project" value="UniProtKB-KW"/>
</dbReference>
<evidence type="ECO:0000256" key="20">
    <source>
        <dbReference type="ARBA" id="ARBA00048679"/>
    </source>
</evidence>
<dbReference type="PROSITE" id="PS00108">
    <property type="entry name" value="PROTEIN_KINASE_ST"/>
    <property type="match status" value="1"/>
</dbReference>
<evidence type="ECO:0000256" key="4">
    <source>
        <dbReference type="ARBA" id="ARBA00010217"/>
    </source>
</evidence>
<dbReference type="PROSITE" id="PS00107">
    <property type="entry name" value="PROTEIN_KINASE_ATP"/>
    <property type="match status" value="1"/>
</dbReference>
<dbReference type="Gene3D" id="2.60.120.200">
    <property type="match status" value="1"/>
</dbReference>
<evidence type="ECO:0000256" key="3">
    <source>
        <dbReference type="ARBA" id="ARBA00008536"/>
    </source>
</evidence>
<evidence type="ECO:0000313" key="23">
    <source>
        <dbReference type="RefSeq" id="XP_010272491.1"/>
    </source>
</evidence>
<dbReference type="FunFam" id="2.60.120.200:FF:000086">
    <property type="entry name" value="L-type lectin-domain containing receptor kinase S.4"/>
    <property type="match status" value="1"/>
</dbReference>
<comment type="catalytic activity">
    <reaction evidence="20">
        <text>L-seryl-[protein] + ATP = O-phospho-L-seryl-[protein] + ADP + H(+)</text>
        <dbReference type="Rhea" id="RHEA:17989"/>
        <dbReference type="Rhea" id="RHEA-COMP:9863"/>
        <dbReference type="Rhea" id="RHEA-COMP:11604"/>
        <dbReference type="ChEBI" id="CHEBI:15378"/>
        <dbReference type="ChEBI" id="CHEBI:29999"/>
        <dbReference type="ChEBI" id="CHEBI:30616"/>
        <dbReference type="ChEBI" id="CHEBI:83421"/>
        <dbReference type="ChEBI" id="CHEBI:456216"/>
        <dbReference type="EC" id="2.7.11.1"/>
    </reaction>
</comment>
<dbReference type="FunCoup" id="A0A1U8B876">
    <property type="interactions" value="282"/>
</dbReference>
<dbReference type="InterPro" id="IPR011009">
    <property type="entry name" value="Kinase-like_dom_sf"/>
</dbReference>
<feature type="domain" description="Protein kinase" evidence="21">
    <location>
        <begin position="359"/>
        <end position="640"/>
    </location>
</feature>
<evidence type="ECO:0000256" key="10">
    <source>
        <dbReference type="ARBA" id="ARBA00022729"/>
    </source>
</evidence>
<keyword evidence="6" id="KW-1003">Cell membrane</keyword>
<evidence type="ECO:0000256" key="18">
    <source>
        <dbReference type="ARBA" id="ARBA00023180"/>
    </source>
</evidence>
<accession>A0A1U8B876</accession>
<dbReference type="CDD" id="cd14066">
    <property type="entry name" value="STKc_IRAK"/>
    <property type="match status" value="1"/>
</dbReference>
<organism evidence="22 23">
    <name type="scientific">Nelumbo nucifera</name>
    <name type="common">Sacred lotus</name>
    <dbReference type="NCBI Taxonomy" id="4432"/>
    <lineage>
        <taxon>Eukaryota</taxon>
        <taxon>Viridiplantae</taxon>
        <taxon>Streptophyta</taxon>
        <taxon>Embryophyta</taxon>
        <taxon>Tracheophyta</taxon>
        <taxon>Spermatophyta</taxon>
        <taxon>Magnoliopsida</taxon>
        <taxon>Proteales</taxon>
        <taxon>Nelumbonaceae</taxon>
        <taxon>Nelumbo</taxon>
    </lineage>
</organism>
<gene>
    <name evidence="23" type="primary">LOC104608261</name>
</gene>
<evidence type="ECO:0000259" key="21">
    <source>
        <dbReference type="PROSITE" id="PS50011"/>
    </source>
</evidence>
<evidence type="ECO:0000256" key="8">
    <source>
        <dbReference type="ARBA" id="ARBA00022679"/>
    </source>
</evidence>
<comment type="similarity">
    <text evidence="3">In the N-terminal section; belongs to the leguminous lectin family.</text>
</comment>
<dbReference type="GeneID" id="104608261"/>
<dbReference type="SMART" id="SM00220">
    <property type="entry name" value="S_TKc"/>
    <property type="match status" value="1"/>
</dbReference>
<evidence type="ECO:0000256" key="19">
    <source>
        <dbReference type="ARBA" id="ARBA00047899"/>
    </source>
</evidence>
<dbReference type="Gene3D" id="3.30.200.20">
    <property type="entry name" value="Phosphorylase Kinase, domain 1"/>
    <property type="match status" value="1"/>
</dbReference>
<evidence type="ECO:0000256" key="9">
    <source>
        <dbReference type="ARBA" id="ARBA00022692"/>
    </source>
</evidence>
<dbReference type="EC" id="2.7.11.1" evidence="5"/>
<dbReference type="SUPFAM" id="SSF56112">
    <property type="entry name" value="Protein kinase-like (PK-like)"/>
    <property type="match status" value="1"/>
</dbReference>
<dbReference type="GO" id="GO:0042742">
    <property type="term" value="P:defense response to bacterium"/>
    <property type="evidence" value="ECO:0000318"/>
    <property type="project" value="GO_Central"/>
</dbReference>
<evidence type="ECO:0000256" key="12">
    <source>
        <dbReference type="ARBA" id="ARBA00022741"/>
    </source>
</evidence>
<dbReference type="Gene3D" id="1.10.510.10">
    <property type="entry name" value="Transferase(Phosphotransferase) domain 1"/>
    <property type="match status" value="1"/>
</dbReference>
<evidence type="ECO:0000313" key="22">
    <source>
        <dbReference type="Proteomes" id="UP000189703"/>
    </source>
</evidence>
<dbReference type="OMA" id="WPHRISF"/>
<dbReference type="GO" id="GO:0005524">
    <property type="term" value="F:ATP binding"/>
    <property type="evidence" value="ECO:0007669"/>
    <property type="project" value="UniProtKB-UniRule"/>
</dbReference>
<dbReference type="InterPro" id="IPR001220">
    <property type="entry name" value="Legume_lectin_dom"/>
</dbReference>
<keyword evidence="9" id="KW-0812">Transmembrane</keyword>
<keyword evidence="13" id="KW-0418">Kinase</keyword>
<keyword evidence="8" id="KW-0808">Transferase</keyword>
<dbReference type="InterPro" id="IPR008271">
    <property type="entry name" value="Ser/Thr_kinase_AS"/>
</dbReference>
<comment type="subcellular location">
    <subcellularLocation>
        <location evidence="1">Cell membrane</location>
    </subcellularLocation>
    <subcellularLocation>
        <location evidence="2">Membrane</location>
        <topology evidence="2">Single-pass type I membrane protein</topology>
    </subcellularLocation>
</comment>
<evidence type="ECO:0000256" key="14">
    <source>
        <dbReference type="ARBA" id="ARBA00022840"/>
    </source>
</evidence>
<evidence type="ECO:0000256" key="2">
    <source>
        <dbReference type="ARBA" id="ARBA00004479"/>
    </source>
</evidence>
<dbReference type="GO" id="GO:0004675">
    <property type="term" value="F:transmembrane receptor protein serine/threonine kinase activity"/>
    <property type="evidence" value="ECO:0000318"/>
    <property type="project" value="GO_Central"/>
</dbReference>
<keyword evidence="10" id="KW-0732">Signal</keyword>
<name>A0A1U8B876_NELNU</name>
<dbReference type="GO" id="GO:0002229">
    <property type="term" value="P:defense response to oomycetes"/>
    <property type="evidence" value="ECO:0000318"/>
    <property type="project" value="GO_Central"/>
</dbReference>
<dbReference type="GO" id="GO:0005886">
    <property type="term" value="C:plasma membrane"/>
    <property type="evidence" value="ECO:0000318"/>
    <property type="project" value="GO_Central"/>
</dbReference>
<dbReference type="InterPro" id="IPR013320">
    <property type="entry name" value="ConA-like_dom_sf"/>
</dbReference>
<dbReference type="KEGG" id="nnu:104608261"/>
<dbReference type="PROSITE" id="PS50011">
    <property type="entry name" value="PROTEIN_KINASE_DOM"/>
    <property type="match status" value="1"/>
</dbReference>
<dbReference type="FunFam" id="3.30.200.20:FF:000621">
    <property type="entry name" value="Putative L-type lectin-domain containing receptor kinase VII.2"/>
    <property type="match status" value="1"/>
</dbReference>
<evidence type="ECO:0000256" key="1">
    <source>
        <dbReference type="ARBA" id="ARBA00004236"/>
    </source>
</evidence>
<dbReference type="Proteomes" id="UP000189703">
    <property type="component" value="Unplaced"/>
</dbReference>
<evidence type="ECO:0000256" key="15">
    <source>
        <dbReference type="ARBA" id="ARBA00022989"/>
    </source>
</evidence>
<dbReference type="InterPro" id="IPR050528">
    <property type="entry name" value="L-type_Lectin-RKs"/>
</dbReference>
<reference evidence="23" key="1">
    <citation type="submission" date="2025-08" db="UniProtKB">
        <authorList>
            <consortium name="RefSeq"/>
        </authorList>
    </citation>
    <scope>IDENTIFICATION</scope>
</reference>
<dbReference type="OrthoDB" id="1906651at2759"/>
<keyword evidence="12" id="KW-0547">Nucleotide-binding</keyword>
<evidence type="ECO:0000256" key="17">
    <source>
        <dbReference type="ARBA" id="ARBA00023170"/>
    </source>
</evidence>
<proteinExistence type="inferred from homology"/>
<dbReference type="SUPFAM" id="SSF49899">
    <property type="entry name" value="Concanavalin A-like lectins/glucanases"/>
    <property type="match status" value="1"/>
</dbReference>
<comment type="similarity">
    <text evidence="4">In the C-terminal section; belongs to the protein kinase superfamily. Ser/Thr protein kinase family.</text>
</comment>
<dbReference type="FunFam" id="1.10.510.10:FF:000108">
    <property type="entry name" value="L-type lectin-domain containing receptor kinase S.4"/>
    <property type="match status" value="1"/>
</dbReference>
<keyword evidence="22" id="KW-1185">Reference proteome</keyword>
<keyword evidence="17" id="KW-0675">Receptor</keyword>
<keyword evidence="7" id="KW-0723">Serine/threonine-protein kinase</keyword>